<gene>
    <name evidence="1" type="ORF">AB5L97_16680</name>
</gene>
<dbReference type="InterPro" id="IPR011051">
    <property type="entry name" value="RmlC_Cupin_sf"/>
</dbReference>
<organism evidence="1">
    <name type="scientific">Sinomonas puerhi</name>
    <dbReference type="NCBI Taxonomy" id="3238584"/>
    <lineage>
        <taxon>Bacteria</taxon>
        <taxon>Bacillati</taxon>
        <taxon>Actinomycetota</taxon>
        <taxon>Actinomycetes</taxon>
        <taxon>Micrococcales</taxon>
        <taxon>Micrococcaceae</taxon>
        <taxon>Sinomonas</taxon>
    </lineage>
</organism>
<dbReference type="KEGG" id="spue:AB5L97_16680"/>
<dbReference type="SUPFAM" id="SSF51182">
    <property type="entry name" value="RmlC-like cupins"/>
    <property type="match status" value="1"/>
</dbReference>
<accession>A0AB39L1S9</accession>
<name>A0AB39L1S9_9MICC</name>
<reference evidence="1" key="1">
    <citation type="submission" date="2024-07" db="EMBL/GenBank/DDBJ databases">
        <authorList>
            <person name="fu j."/>
        </authorList>
    </citation>
    <scope>NUCLEOTIDE SEQUENCE</scope>
    <source>
        <strain evidence="1">P10A9</strain>
    </source>
</reference>
<evidence type="ECO:0000313" key="1">
    <source>
        <dbReference type="EMBL" id="XDP44884.1"/>
    </source>
</evidence>
<protein>
    <recommendedName>
        <fullName evidence="2">Cupin domain-containing protein</fullName>
    </recommendedName>
</protein>
<sequence>MPSARKETAPVTIDTPAYAARLVELGGFTVAYETIRIQHDAAPFFKGLPDDRCPCPHWGLVVAGQLTLHYSDHDETIEAGETYYAPAGHLPSSLAGTELITFSPTDQINEVNAVLAAN</sequence>
<dbReference type="EMBL" id="CP163302">
    <property type="protein sequence ID" value="XDP44884.1"/>
    <property type="molecule type" value="Genomic_DNA"/>
</dbReference>
<dbReference type="AlphaFoldDB" id="A0AB39L1S9"/>
<evidence type="ECO:0008006" key="2">
    <source>
        <dbReference type="Google" id="ProtNLM"/>
    </source>
</evidence>
<proteinExistence type="predicted"/>
<dbReference type="RefSeq" id="WP_369045494.1">
    <property type="nucleotide sequence ID" value="NZ_CP163302.1"/>
</dbReference>